<feature type="signal peptide" evidence="5">
    <location>
        <begin position="1"/>
        <end position="22"/>
    </location>
</feature>
<dbReference type="InterPro" id="IPR000064">
    <property type="entry name" value="NLP_P60_dom"/>
</dbReference>
<evidence type="ECO:0000256" key="1">
    <source>
        <dbReference type="ARBA" id="ARBA00007074"/>
    </source>
</evidence>
<dbReference type="SUPFAM" id="SSF54001">
    <property type="entry name" value="Cysteine proteinases"/>
    <property type="match status" value="1"/>
</dbReference>
<dbReference type="PANTHER" id="PTHR47053">
    <property type="entry name" value="MUREIN DD-ENDOPEPTIDASE MEPH-RELATED"/>
    <property type="match status" value="1"/>
</dbReference>
<dbReference type="Proteomes" id="UP000198901">
    <property type="component" value="Unassembled WGS sequence"/>
</dbReference>
<dbReference type="GO" id="GO:0006508">
    <property type="term" value="P:proteolysis"/>
    <property type="evidence" value="ECO:0007669"/>
    <property type="project" value="UniProtKB-KW"/>
</dbReference>
<evidence type="ECO:0000313" key="8">
    <source>
        <dbReference type="Proteomes" id="UP000198901"/>
    </source>
</evidence>
<evidence type="ECO:0000256" key="5">
    <source>
        <dbReference type="SAM" id="SignalP"/>
    </source>
</evidence>
<dbReference type="InterPro" id="IPR038765">
    <property type="entry name" value="Papain-like_cys_pep_sf"/>
</dbReference>
<keyword evidence="2" id="KW-0645">Protease</keyword>
<feature type="domain" description="NlpC/P60" evidence="6">
    <location>
        <begin position="34"/>
        <end position="163"/>
    </location>
</feature>
<dbReference type="EMBL" id="FNGS01000002">
    <property type="protein sequence ID" value="SDL56055.1"/>
    <property type="molecule type" value="Genomic_DNA"/>
</dbReference>
<keyword evidence="3 7" id="KW-0378">Hydrolase</keyword>
<evidence type="ECO:0000256" key="4">
    <source>
        <dbReference type="ARBA" id="ARBA00022807"/>
    </source>
</evidence>
<reference evidence="7 8" key="1">
    <citation type="submission" date="2016-10" db="EMBL/GenBank/DDBJ databases">
        <authorList>
            <person name="de Groot N.N."/>
        </authorList>
    </citation>
    <scope>NUCLEOTIDE SEQUENCE [LARGE SCALE GENOMIC DNA]</scope>
    <source>
        <strain evidence="7 8">DSM 21668</strain>
    </source>
</reference>
<keyword evidence="5" id="KW-0732">Signal</keyword>
<evidence type="ECO:0000256" key="2">
    <source>
        <dbReference type="ARBA" id="ARBA00022670"/>
    </source>
</evidence>
<dbReference type="Pfam" id="PF00877">
    <property type="entry name" value="NLPC_P60"/>
    <property type="match status" value="1"/>
</dbReference>
<keyword evidence="4" id="KW-0788">Thiol protease</keyword>
<organism evidence="7 8">
    <name type="scientific">Siphonobacter aquaeclarae</name>
    <dbReference type="NCBI Taxonomy" id="563176"/>
    <lineage>
        <taxon>Bacteria</taxon>
        <taxon>Pseudomonadati</taxon>
        <taxon>Bacteroidota</taxon>
        <taxon>Cytophagia</taxon>
        <taxon>Cytophagales</taxon>
        <taxon>Cytophagaceae</taxon>
        <taxon>Siphonobacter</taxon>
    </lineage>
</organism>
<evidence type="ECO:0000313" key="7">
    <source>
        <dbReference type="EMBL" id="SDL56055.1"/>
    </source>
</evidence>
<accession>A0A1G9L384</accession>
<proteinExistence type="inferred from homology"/>
<feature type="chain" id="PRO_5011592182" evidence="5">
    <location>
        <begin position="23"/>
        <end position="172"/>
    </location>
</feature>
<comment type="similarity">
    <text evidence="1">Belongs to the peptidase C40 family.</text>
</comment>
<dbReference type="PANTHER" id="PTHR47053:SF1">
    <property type="entry name" value="MUREIN DD-ENDOPEPTIDASE MEPH-RELATED"/>
    <property type="match status" value="1"/>
</dbReference>
<dbReference type="PROSITE" id="PS51935">
    <property type="entry name" value="NLPC_P60"/>
    <property type="match status" value="1"/>
</dbReference>
<dbReference type="STRING" id="563176.SAMN04488090_1223"/>
<keyword evidence="8" id="KW-1185">Reference proteome</keyword>
<gene>
    <name evidence="7" type="ORF">SAMN04488090_1223</name>
</gene>
<evidence type="ECO:0000259" key="6">
    <source>
        <dbReference type="PROSITE" id="PS51935"/>
    </source>
</evidence>
<dbReference type="AlphaFoldDB" id="A0A1G9L384"/>
<dbReference type="GO" id="GO:0008234">
    <property type="term" value="F:cysteine-type peptidase activity"/>
    <property type="evidence" value="ECO:0007669"/>
    <property type="project" value="UniProtKB-KW"/>
</dbReference>
<dbReference type="RefSeq" id="WP_093199103.1">
    <property type="nucleotide sequence ID" value="NZ_FNGS01000002.1"/>
</dbReference>
<dbReference type="OrthoDB" id="9807055at2"/>
<dbReference type="InterPro" id="IPR051202">
    <property type="entry name" value="Peptidase_C40"/>
</dbReference>
<protein>
    <submittedName>
        <fullName evidence="7">Cell wall-associated hydrolase, NlpC family</fullName>
    </submittedName>
</protein>
<evidence type="ECO:0000256" key="3">
    <source>
        <dbReference type="ARBA" id="ARBA00022801"/>
    </source>
</evidence>
<sequence length="172" mass="19097">MLRKVLLTGVFFCFLNVSFAQRAAVDTVRATTLESVSGDVLDFAEKHLHIRYRSGGTSRGGFDCSGFVRFCFQKFGMLLPHSSASMGVLGHAVDTRDARPGDLIFFKGSNSRASRIGHVGIVSEVKDGKIRFIHSAHNGGVRFDWLHAEAYYQRRFTGVRRVIGVLDFLPGR</sequence>
<name>A0A1G9L384_9BACT</name>
<dbReference type="Gene3D" id="3.90.1720.10">
    <property type="entry name" value="endopeptidase domain like (from Nostoc punctiforme)"/>
    <property type="match status" value="1"/>
</dbReference>